<feature type="compositionally biased region" description="Polar residues" evidence="1">
    <location>
        <begin position="76"/>
        <end position="87"/>
    </location>
</feature>
<evidence type="ECO:0000256" key="1">
    <source>
        <dbReference type="SAM" id="MobiDB-lite"/>
    </source>
</evidence>
<feature type="non-terminal residue" evidence="2">
    <location>
        <position position="1"/>
    </location>
</feature>
<dbReference type="Proteomes" id="UP000324832">
    <property type="component" value="Unassembled WGS sequence"/>
</dbReference>
<evidence type="ECO:0000313" key="2">
    <source>
        <dbReference type="EMBL" id="VVC86237.1"/>
    </source>
</evidence>
<dbReference type="EMBL" id="FZQP02000002">
    <property type="protein sequence ID" value="VVC86237.1"/>
    <property type="molecule type" value="Genomic_DNA"/>
</dbReference>
<evidence type="ECO:0000313" key="3">
    <source>
        <dbReference type="Proteomes" id="UP000324832"/>
    </source>
</evidence>
<reference evidence="2 3" key="1">
    <citation type="submission" date="2017-07" db="EMBL/GenBank/DDBJ databases">
        <authorList>
            <person name="Talla V."/>
            <person name="Backstrom N."/>
        </authorList>
    </citation>
    <scope>NUCLEOTIDE SEQUENCE [LARGE SCALE GENOMIC DNA]</scope>
</reference>
<gene>
    <name evidence="2" type="ORF">LSINAPIS_LOCUS94</name>
</gene>
<sequence length="87" mass="9289">SPRLRHSECVEPAQISTGHLTNNEQIAFSRLRSMLGEVGLADLPAPEPHQPTAGLQTERSESANGSPDRTKVSLGDSVTTTSSMTFV</sequence>
<dbReference type="AlphaFoldDB" id="A0A5E4PMM9"/>
<feature type="non-terminal residue" evidence="2">
    <location>
        <position position="87"/>
    </location>
</feature>
<protein>
    <submittedName>
        <fullName evidence="2">Uncharacterized protein</fullName>
    </submittedName>
</protein>
<feature type="compositionally biased region" description="Polar residues" evidence="1">
    <location>
        <begin position="53"/>
        <end position="67"/>
    </location>
</feature>
<organism evidence="2 3">
    <name type="scientific">Leptidea sinapis</name>
    <dbReference type="NCBI Taxonomy" id="189913"/>
    <lineage>
        <taxon>Eukaryota</taxon>
        <taxon>Metazoa</taxon>
        <taxon>Ecdysozoa</taxon>
        <taxon>Arthropoda</taxon>
        <taxon>Hexapoda</taxon>
        <taxon>Insecta</taxon>
        <taxon>Pterygota</taxon>
        <taxon>Neoptera</taxon>
        <taxon>Endopterygota</taxon>
        <taxon>Lepidoptera</taxon>
        <taxon>Glossata</taxon>
        <taxon>Ditrysia</taxon>
        <taxon>Papilionoidea</taxon>
        <taxon>Pieridae</taxon>
        <taxon>Dismorphiinae</taxon>
        <taxon>Leptidea</taxon>
    </lineage>
</organism>
<feature type="region of interest" description="Disordered" evidence="1">
    <location>
        <begin position="41"/>
        <end position="87"/>
    </location>
</feature>
<name>A0A5E4PMM9_9NEOP</name>
<proteinExistence type="predicted"/>
<keyword evidence="3" id="KW-1185">Reference proteome</keyword>
<accession>A0A5E4PMM9</accession>